<dbReference type="PANTHER" id="PTHR46112:SF9">
    <property type="entry name" value="XAA-PRO AMINOPEPTIDASE"/>
    <property type="match status" value="1"/>
</dbReference>
<dbReference type="InterPro" id="IPR000994">
    <property type="entry name" value="Pept_M24"/>
</dbReference>
<comment type="caution">
    <text evidence="6">The sequence shown here is derived from an EMBL/GenBank/DDBJ whole genome shotgun (WGS) entry which is preliminary data.</text>
</comment>
<protein>
    <submittedName>
        <fullName evidence="6">Aminopeptidase P family protein</fullName>
    </submittedName>
</protein>
<keyword evidence="6" id="KW-0645">Protease</keyword>
<keyword evidence="1 3" id="KW-0479">Metal-binding</keyword>
<dbReference type="Pfam" id="PF01321">
    <property type="entry name" value="Creatinase_N"/>
    <property type="match status" value="1"/>
</dbReference>
<dbReference type="AlphaFoldDB" id="A0A7X2P9F5"/>
<dbReference type="PANTHER" id="PTHR46112">
    <property type="entry name" value="AMINOPEPTIDASE"/>
    <property type="match status" value="1"/>
</dbReference>
<dbReference type="SUPFAM" id="SSF55920">
    <property type="entry name" value="Creatinase/aminopeptidase"/>
    <property type="match status" value="1"/>
</dbReference>
<dbReference type="InterPro" id="IPR036005">
    <property type="entry name" value="Creatinase/aminopeptidase-like"/>
</dbReference>
<dbReference type="Pfam" id="PF00557">
    <property type="entry name" value="Peptidase_M24"/>
    <property type="match status" value="1"/>
</dbReference>
<dbReference type="InterPro" id="IPR050659">
    <property type="entry name" value="Peptidase_M24B"/>
</dbReference>
<gene>
    <name evidence="6" type="ORF">FYJ60_10090</name>
</gene>
<sequence>MNAYEKRRENAYRLFGEAGYSKAIIGDPMEIYYLTGRHIIPYERFYGLVLDIPHQNAKMINPSVDTGCMKDSGIEEVVYTDTEGPASRIASLTSDAASIAVDRNYYSMAVGDLFPYSGEKIGNAGKIIARLRMKKDAEEIKIMRFAAEIVDKALAFVKNEIHPGMSEKELYQMLYSFMSKFPDFNTDEVIILALGGPHSANPHGASGDYRFQPGDVVLMDFCAYYKYYWSDITRCMFLGEPSNSKLPEIYQIVKGANQAAFQIIRPGIKAKEIDRAARDYITEAGYGEYFLHRTGHGLGLSVHEEPYITPDNELVMEEGMTHTDEPGIYLDGIGGIRLEDDILVTHNGAERLTQFSKNFEDMIIPI</sequence>
<keyword evidence="7" id="KW-1185">Reference proteome</keyword>
<dbReference type="InterPro" id="IPR029149">
    <property type="entry name" value="Creatin/AminoP/Spt16_N"/>
</dbReference>
<evidence type="ECO:0000313" key="6">
    <source>
        <dbReference type="EMBL" id="MST82667.1"/>
    </source>
</evidence>
<dbReference type="Gene3D" id="3.40.350.10">
    <property type="entry name" value="Creatinase/prolidase N-terminal domain"/>
    <property type="match status" value="1"/>
</dbReference>
<comment type="similarity">
    <text evidence="3">Belongs to the peptidase M24B family.</text>
</comment>
<evidence type="ECO:0000256" key="1">
    <source>
        <dbReference type="ARBA" id="ARBA00022723"/>
    </source>
</evidence>
<dbReference type="RefSeq" id="WP_154458570.1">
    <property type="nucleotide sequence ID" value="NZ_VUMV01000007.1"/>
</dbReference>
<evidence type="ECO:0000313" key="7">
    <source>
        <dbReference type="Proteomes" id="UP000466864"/>
    </source>
</evidence>
<evidence type="ECO:0000259" key="5">
    <source>
        <dbReference type="Pfam" id="PF01321"/>
    </source>
</evidence>
<name>A0A7X2P9F5_9FIRM</name>
<accession>A0A7X2P9F5</accession>
<dbReference type="PROSITE" id="PS00491">
    <property type="entry name" value="PROLINE_PEPTIDASE"/>
    <property type="match status" value="1"/>
</dbReference>
<evidence type="ECO:0000259" key="4">
    <source>
        <dbReference type="Pfam" id="PF00557"/>
    </source>
</evidence>
<dbReference type="Gene3D" id="3.90.230.10">
    <property type="entry name" value="Creatinase/methionine aminopeptidase superfamily"/>
    <property type="match status" value="1"/>
</dbReference>
<feature type="domain" description="Peptidase M24" evidence="4">
    <location>
        <begin position="142"/>
        <end position="345"/>
    </location>
</feature>
<dbReference type="InterPro" id="IPR000587">
    <property type="entry name" value="Creatinase_N"/>
</dbReference>
<dbReference type="EMBL" id="VUMV01000007">
    <property type="protein sequence ID" value="MST82667.1"/>
    <property type="molecule type" value="Genomic_DNA"/>
</dbReference>
<dbReference type="GO" id="GO:0004177">
    <property type="term" value="F:aminopeptidase activity"/>
    <property type="evidence" value="ECO:0007669"/>
    <property type="project" value="UniProtKB-KW"/>
</dbReference>
<keyword evidence="6" id="KW-0031">Aminopeptidase</keyword>
<organism evidence="6 7">
    <name type="scientific">Bilifractor porci</name>
    <dbReference type="NCBI Taxonomy" id="2606636"/>
    <lineage>
        <taxon>Bacteria</taxon>
        <taxon>Bacillati</taxon>
        <taxon>Bacillota</taxon>
        <taxon>Clostridia</taxon>
        <taxon>Lachnospirales</taxon>
        <taxon>Lachnospiraceae</taxon>
        <taxon>Bilifractor</taxon>
    </lineage>
</organism>
<proteinExistence type="inferred from homology"/>
<keyword evidence="2" id="KW-0378">Hydrolase</keyword>
<dbReference type="SUPFAM" id="SSF53092">
    <property type="entry name" value="Creatinase/prolidase N-terminal domain"/>
    <property type="match status" value="1"/>
</dbReference>
<reference evidence="6 7" key="1">
    <citation type="submission" date="2019-08" db="EMBL/GenBank/DDBJ databases">
        <title>In-depth cultivation of the pig gut microbiome towards novel bacterial diversity and tailored functional studies.</title>
        <authorList>
            <person name="Wylensek D."/>
            <person name="Hitch T.C.A."/>
            <person name="Clavel T."/>
        </authorList>
    </citation>
    <scope>NUCLEOTIDE SEQUENCE [LARGE SCALE GENOMIC DNA]</scope>
    <source>
        <strain evidence="6 7">Oil+RF-744-WCA-WT-13</strain>
    </source>
</reference>
<evidence type="ECO:0000256" key="3">
    <source>
        <dbReference type="RuleBase" id="RU000590"/>
    </source>
</evidence>
<dbReference type="InterPro" id="IPR001131">
    <property type="entry name" value="Peptidase_M24B_aminopep-P_CS"/>
</dbReference>
<dbReference type="Proteomes" id="UP000466864">
    <property type="component" value="Unassembled WGS sequence"/>
</dbReference>
<feature type="domain" description="Creatinase N-terminal" evidence="5">
    <location>
        <begin position="7"/>
        <end position="133"/>
    </location>
</feature>
<dbReference type="GO" id="GO:0046872">
    <property type="term" value="F:metal ion binding"/>
    <property type="evidence" value="ECO:0007669"/>
    <property type="project" value="UniProtKB-KW"/>
</dbReference>
<evidence type="ECO:0000256" key="2">
    <source>
        <dbReference type="ARBA" id="ARBA00022801"/>
    </source>
</evidence>